<proteinExistence type="predicted"/>
<dbReference type="Proteomes" id="UP001560573">
    <property type="component" value="Unassembled WGS sequence"/>
</dbReference>
<accession>A0ABV3ZFQ2</accession>
<organism evidence="1 2">
    <name type="scientific">Danxiaibacter flavus</name>
    <dbReference type="NCBI Taxonomy" id="3049108"/>
    <lineage>
        <taxon>Bacteria</taxon>
        <taxon>Pseudomonadati</taxon>
        <taxon>Bacteroidota</taxon>
        <taxon>Chitinophagia</taxon>
        <taxon>Chitinophagales</taxon>
        <taxon>Chitinophagaceae</taxon>
        <taxon>Danxiaibacter</taxon>
    </lineage>
</organism>
<evidence type="ECO:0000313" key="2">
    <source>
        <dbReference type="Proteomes" id="UP001560573"/>
    </source>
</evidence>
<reference evidence="1 2" key="1">
    <citation type="submission" date="2023-07" db="EMBL/GenBank/DDBJ databases">
        <authorList>
            <person name="Lian W.-H."/>
        </authorList>
    </citation>
    <scope>NUCLEOTIDE SEQUENCE [LARGE SCALE GENOMIC DNA]</scope>
    <source>
        <strain evidence="1 2">SYSU DXS3180</strain>
    </source>
</reference>
<dbReference type="EMBL" id="JAULBC010000003">
    <property type="protein sequence ID" value="MEX6688360.1"/>
    <property type="molecule type" value="Genomic_DNA"/>
</dbReference>
<comment type="caution">
    <text evidence="1">The sequence shown here is derived from an EMBL/GenBank/DDBJ whole genome shotgun (WGS) entry which is preliminary data.</text>
</comment>
<sequence length="138" mass="15197">MKKAILILSASVALYASCKKDDNPTTPSQSGITGKWTIESTHSKGISGGELFDTTILGTPGEYVDVRSDGKAYSYQKGLYDTTSYKLLDNSRIVFLDEEDPSASDTAQIKTLTKNSLVIYQKWVQGEDFTEVTQNLKK</sequence>
<protein>
    <recommendedName>
        <fullName evidence="3">Lipocalin-like domain-containing protein</fullName>
    </recommendedName>
</protein>
<gene>
    <name evidence="1" type="ORF">QTN47_12680</name>
</gene>
<evidence type="ECO:0000313" key="1">
    <source>
        <dbReference type="EMBL" id="MEX6688360.1"/>
    </source>
</evidence>
<dbReference type="RefSeq" id="WP_369329768.1">
    <property type="nucleotide sequence ID" value="NZ_JAULBC010000003.1"/>
</dbReference>
<name>A0ABV3ZFQ2_9BACT</name>
<evidence type="ECO:0008006" key="3">
    <source>
        <dbReference type="Google" id="ProtNLM"/>
    </source>
</evidence>
<keyword evidence="2" id="KW-1185">Reference proteome</keyword>